<dbReference type="GeneID" id="43589140"/>
<dbReference type="EMBL" id="CP144061">
    <property type="protein sequence ID" value="WWD21752.1"/>
    <property type="molecule type" value="Genomic_DNA"/>
</dbReference>
<accession>A0AAJ8LPP8</accession>
<evidence type="ECO:0008006" key="3">
    <source>
        <dbReference type="Google" id="ProtNLM"/>
    </source>
</evidence>
<keyword evidence="2" id="KW-1185">Reference proteome</keyword>
<organism evidence="1 2">
    <name type="scientific">Kwoniella shandongensis</name>
    <dbReference type="NCBI Taxonomy" id="1734106"/>
    <lineage>
        <taxon>Eukaryota</taxon>
        <taxon>Fungi</taxon>
        <taxon>Dikarya</taxon>
        <taxon>Basidiomycota</taxon>
        <taxon>Agaricomycotina</taxon>
        <taxon>Tremellomycetes</taxon>
        <taxon>Tremellales</taxon>
        <taxon>Cryptococcaceae</taxon>
        <taxon>Kwoniella</taxon>
    </lineage>
</organism>
<dbReference type="Proteomes" id="UP000322225">
    <property type="component" value="Chromosome 11"/>
</dbReference>
<dbReference type="AlphaFoldDB" id="A0AAJ8LPP8"/>
<name>A0AAJ8LPP8_9TREE</name>
<evidence type="ECO:0000313" key="2">
    <source>
        <dbReference type="Proteomes" id="UP000322225"/>
    </source>
</evidence>
<protein>
    <recommendedName>
        <fullName evidence="3">F-box domain-containing protein</fullName>
    </recommendedName>
</protein>
<sequence length="387" mass="45566">MVVRAPSQTRSQIHQYSIVPFSRRHPMSNAMKPNPPPLPREVMDLIFSFIKPEDELKVFRSVMYCSKDWYEEYSGRLYKKAVITAENCKEVMYGLKWSLERSEESPAKRSHARKVALLNKIETLVIVDLPAASSVVEALGVSKRAAWDESQLYRVSHLFRLNLEKARHGKPIFSKVESLSLGKDVMNAILETQRTLLETQRTLLDLALRSGFSPKHLCLEWPWSNYRPLLNLFSSYRWFIPNQHPDETHRRYVNRLAQDWQLESLTWHSLHADRYKPMRWDNIKHIRVFHQQDTIQGPPSKWTTDVVFQHVRHILYQNKSDNENHKFEIYLDVEPRRPITTEDLVQYCIGLDPRIGQMSEILETMKQIDLTVMHYDEALPCHCCGKR</sequence>
<dbReference type="KEGG" id="ksn:43589140"/>
<reference evidence="1" key="1">
    <citation type="submission" date="2017-08" db="EMBL/GenBank/DDBJ databases">
        <authorList>
            <person name="Cuomo C."/>
            <person name="Billmyre B."/>
            <person name="Heitman J."/>
        </authorList>
    </citation>
    <scope>NUCLEOTIDE SEQUENCE</scope>
    <source>
        <strain evidence="1">CBS 12478</strain>
    </source>
</reference>
<gene>
    <name evidence="1" type="ORF">CI109_106239</name>
</gene>
<reference evidence="1" key="2">
    <citation type="submission" date="2024-01" db="EMBL/GenBank/DDBJ databases">
        <title>Comparative genomics of Cryptococcus and Kwoniella reveals pathogenesis evolution and contrasting modes of karyotype evolution via chromosome fusion or intercentromeric recombination.</title>
        <authorList>
            <person name="Coelho M.A."/>
            <person name="David-Palma M."/>
            <person name="Shea T."/>
            <person name="Bowers K."/>
            <person name="McGinley-Smith S."/>
            <person name="Mohammad A.W."/>
            <person name="Gnirke A."/>
            <person name="Yurkov A.M."/>
            <person name="Nowrousian M."/>
            <person name="Sun S."/>
            <person name="Cuomo C.A."/>
            <person name="Heitman J."/>
        </authorList>
    </citation>
    <scope>NUCLEOTIDE SEQUENCE</scope>
    <source>
        <strain evidence="1">CBS 12478</strain>
    </source>
</reference>
<dbReference type="RefSeq" id="XP_031860798.2">
    <property type="nucleotide sequence ID" value="XM_032004999.2"/>
</dbReference>
<evidence type="ECO:0000313" key="1">
    <source>
        <dbReference type="EMBL" id="WWD21752.1"/>
    </source>
</evidence>
<proteinExistence type="predicted"/>